<dbReference type="GO" id="GO:0016757">
    <property type="term" value="F:glycosyltransferase activity"/>
    <property type="evidence" value="ECO:0007669"/>
    <property type="project" value="UniProtKB-KW"/>
</dbReference>
<evidence type="ECO:0000256" key="10">
    <source>
        <dbReference type="ARBA" id="ARBA00060399"/>
    </source>
</evidence>
<evidence type="ECO:0000256" key="1">
    <source>
        <dbReference type="ARBA" id="ARBA00004877"/>
    </source>
</evidence>
<dbReference type="PANTHER" id="PTHR13778:SF40">
    <property type="entry name" value="GALACTURONOSYLTRANSFERASE-LIKE 9-RELATED"/>
    <property type="match status" value="1"/>
</dbReference>
<feature type="chain" id="PRO_5041395820" description="Hexosyltransferase" evidence="12">
    <location>
        <begin position="25"/>
        <end position="369"/>
    </location>
</feature>
<keyword evidence="6" id="KW-0735">Signal-anchor</keyword>
<name>A0AA41VQG5_PAPNU</name>
<keyword evidence="5" id="KW-0812">Transmembrane</keyword>
<proteinExistence type="inferred from homology"/>
<sequence>MSLFQSTCTVFIILFLVYSSLSNAIRSFPITEQERVSEKTLIRLFDDDLDLPRFAEAPEYRNGNECSSRSHASSSHVHISMTLDSEYLRGTMAAIHSVLKHSSCPENIFFHFIASESDSVKPSSLIRSTFPSLNFQVYHFDETHVKTLISSSIRIALENPLNYARNYLADILEQDCVDRVIYLDSDVVLVDDIQKLWDIELTNSRVIGAPQYCHTNFTTYFTDDFWFDSSLSKVFQGRNPCYFNTGVMIMDLVKWRAGNYTEKIEKWMELQKETRIYELGSLPPFLLVFGGDIEAIDHKWNQHGLGGDNVKGSCRSLHPGPVSLLHWSGKGKPWLRLDEGSPCPLDHLWLPYDLYLHNHHHRHQLYQDM</sequence>
<keyword evidence="4" id="KW-0808">Transferase</keyword>
<dbReference type="InterPro" id="IPR029044">
    <property type="entry name" value="Nucleotide-diphossugar_trans"/>
</dbReference>
<dbReference type="InterPro" id="IPR002495">
    <property type="entry name" value="Glyco_trans_8"/>
</dbReference>
<evidence type="ECO:0000256" key="3">
    <source>
        <dbReference type="ARBA" id="ARBA00022676"/>
    </source>
</evidence>
<dbReference type="FunFam" id="3.90.550.10:FF:000024">
    <property type="entry name" value="Hexosyltransferase"/>
    <property type="match status" value="1"/>
</dbReference>
<dbReference type="PANTHER" id="PTHR13778">
    <property type="entry name" value="GLYCOSYLTRANSFERASE 8 DOMAIN-CONTAINING PROTEIN"/>
    <property type="match status" value="1"/>
</dbReference>
<dbReference type="Pfam" id="PF01501">
    <property type="entry name" value="Glyco_transf_8"/>
    <property type="match status" value="1"/>
</dbReference>
<evidence type="ECO:0000256" key="9">
    <source>
        <dbReference type="ARBA" id="ARBA00023180"/>
    </source>
</evidence>
<dbReference type="SUPFAM" id="SSF53448">
    <property type="entry name" value="Nucleotide-diphospho-sugar transferases"/>
    <property type="match status" value="1"/>
</dbReference>
<keyword evidence="3" id="KW-0328">Glycosyltransferase</keyword>
<keyword evidence="9" id="KW-0325">Glycoprotein</keyword>
<keyword evidence="7" id="KW-1133">Transmembrane helix</keyword>
<accession>A0AA41VQG5</accession>
<evidence type="ECO:0000256" key="11">
    <source>
        <dbReference type="RuleBase" id="RU362027"/>
    </source>
</evidence>
<evidence type="ECO:0000256" key="12">
    <source>
        <dbReference type="SAM" id="SignalP"/>
    </source>
</evidence>
<protein>
    <recommendedName>
        <fullName evidence="11">Hexosyltransferase</fullName>
        <ecNumber evidence="11">2.4.1.-</ecNumber>
    </recommendedName>
</protein>
<feature type="signal peptide" evidence="12">
    <location>
        <begin position="1"/>
        <end position="24"/>
    </location>
</feature>
<evidence type="ECO:0000313" key="14">
    <source>
        <dbReference type="Proteomes" id="UP001177140"/>
    </source>
</evidence>
<evidence type="ECO:0000256" key="2">
    <source>
        <dbReference type="ARBA" id="ARBA00006351"/>
    </source>
</evidence>
<gene>
    <name evidence="13" type="ORF">MKW94_008906</name>
</gene>
<comment type="pathway">
    <text evidence="1">Glycan metabolism; pectin biosynthesis.</text>
</comment>
<dbReference type="InterPro" id="IPR050748">
    <property type="entry name" value="Glycosyltrans_8_dom-fam"/>
</dbReference>
<evidence type="ECO:0000256" key="5">
    <source>
        <dbReference type="ARBA" id="ARBA00022692"/>
    </source>
</evidence>
<dbReference type="AlphaFoldDB" id="A0AA41VQG5"/>
<evidence type="ECO:0000313" key="13">
    <source>
        <dbReference type="EMBL" id="MCL7045592.1"/>
    </source>
</evidence>
<dbReference type="EMBL" id="JAJJMA010271545">
    <property type="protein sequence ID" value="MCL7045592.1"/>
    <property type="molecule type" value="Genomic_DNA"/>
</dbReference>
<comment type="similarity">
    <text evidence="2 11">Belongs to the glycosyltransferase 8 family.</text>
</comment>
<keyword evidence="14" id="KW-1185">Reference proteome</keyword>
<keyword evidence="8" id="KW-0472">Membrane</keyword>
<evidence type="ECO:0000256" key="4">
    <source>
        <dbReference type="ARBA" id="ARBA00022679"/>
    </source>
</evidence>
<evidence type="ECO:0000256" key="7">
    <source>
        <dbReference type="ARBA" id="ARBA00022989"/>
    </source>
</evidence>
<dbReference type="GO" id="GO:0005794">
    <property type="term" value="C:Golgi apparatus"/>
    <property type="evidence" value="ECO:0007669"/>
    <property type="project" value="TreeGrafter"/>
</dbReference>
<dbReference type="Proteomes" id="UP001177140">
    <property type="component" value="Unassembled WGS sequence"/>
</dbReference>
<evidence type="ECO:0000256" key="8">
    <source>
        <dbReference type="ARBA" id="ARBA00023136"/>
    </source>
</evidence>
<evidence type="ECO:0000256" key="6">
    <source>
        <dbReference type="ARBA" id="ARBA00022968"/>
    </source>
</evidence>
<dbReference type="EC" id="2.4.1.-" evidence="11"/>
<keyword evidence="12" id="KW-0732">Signal</keyword>
<organism evidence="13 14">
    <name type="scientific">Papaver nudicaule</name>
    <name type="common">Iceland poppy</name>
    <dbReference type="NCBI Taxonomy" id="74823"/>
    <lineage>
        <taxon>Eukaryota</taxon>
        <taxon>Viridiplantae</taxon>
        <taxon>Streptophyta</taxon>
        <taxon>Embryophyta</taxon>
        <taxon>Tracheophyta</taxon>
        <taxon>Spermatophyta</taxon>
        <taxon>Magnoliopsida</taxon>
        <taxon>Ranunculales</taxon>
        <taxon>Papaveraceae</taxon>
        <taxon>Papaveroideae</taxon>
        <taxon>Papaver</taxon>
    </lineage>
</organism>
<comment type="caution">
    <text evidence="13">The sequence shown here is derived from an EMBL/GenBank/DDBJ whole genome shotgun (WGS) entry which is preliminary data.</text>
</comment>
<comment type="subcellular location">
    <subcellularLocation>
        <location evidence="10">Endomembrane system</location>
        <topology evidence="10">Single-pass type II membrane protein</topology>
    </subcellularLocation>
</comment>
<reference evidence="13" key="1">
    <citation type="submission" date="2022-03" db="EMBL/GenBank/DDBJ databases">
        <title>A functionally conserved STORR gene fusion in Papaver species that diverged 16.8 million years ago.</title>
        <authorList>
            <person name="Catania T."/>
        </authorList>
    </citation>
    <scope>NUCLEOTIDE SEQUENCE</scope>
    <source>
        <strain evidence="13">S-191538</strain>
    </source>
</reference>
<dbReference type="Gene3D" id="3.90.550.10">
    <property type="entry name" value="Spore Coat Polysaccharide Biosynthesis Protein SpsA, Chain A"/>
    <property type="match status" value="1"/>
</dbReference>